<dbReference type="Proteomes" id="UP001163046">
    <property type="component" value="Unassembled WGS sequence"/>
</dbReference>
<dbReference type="EMBL" id="MU826829">
    <property type="protein sequence ID" value="KAJ7374137.1"/>
    <property type="molecule type" value="Genomic_DNA"/>
</dbReference>
<evidence type="ECO:0008006" key="4">
    <source>
        <dbReference type="Google" id="ProtNLM"/>
    </source>
</evidence>
<dbReference type="Pfam" id="PF01135">
    <property type="entry name" value="PCMT"/>
    <property type="match status" value="1"/>
</dbReference>
<dbReference type="PANTHER" id="PTHR11579">
    <property type="entry name" value="PROTEIN-L-ISOASPARTATE O-METHYLTRANSFERASE"/>
    <property type="match status" value="1"/>
</dbReference>
<keyword evidence="3" id="KW-1185">Reference proteome</keyword>
<dbReference type="GO" id="GO:0004719">
    <property type="term" value="F:protein-L-isoaspartate (D-aspartate) O-methyltransferase activity"/>
    <property type="evidence" value="ECO:0007669"/>
    <property type="project" value="InterPro"/>
</dbReference>
<gene>
    <name evidence="2" type="ORF">OS493_009474</name>
</gene>
<dbReference type="InterPro" id="IPR000682">
    <property type="entry name" value="PCMT"/>
</dbReference>
<comment type="caution">
    <text evidence="2">The sequence shown here is derived from an EMBL/GenBank/DDBJ whole genome shotgun (WGS) entry which is preliminary data.</text>
</comment>
<evidence type="ECO:0000313" key="2">
    <source>
        <dbReference type="EMBL" id="KAJ7374137.1"/>
    </source>
</evidence>
<sequence length="381" mass="42157">MSRPALMAPGRNSSGLPGAWRCTGRNNEEMVDKFVHVGVITSKEVEEAFRALEAYFDSPLRGEPHVHMSAPHMYATVLEALDLSPGLSFLNIGSGTGYFSCLVGCILQAQGINHGIELHEDLVQFAKDRVEEYLRFCPTVAYEICAPKFVAGNCFRLDPASGCTYDRVYCGAACPRNKVPFILGLTKIGGFAIIPCRGKLLKIERISDSGVKQTCISEVCFASLVELPESDSSLPKLCFPKENPRRKQKALQVYPPSNILNVYTCLCLFLWPSAMSHLNNRSSSSLIRSQKQRKNPVPSSSLRRWTERFLSSALKVHLGIVAAAQIRQAQRVTGVIYSKTSYGRLCWSIATTFVMCPTRGGTGNEPLHKEACQAEERKTRK</sequence>
<dbReference type="InterPro" id="IPR029063">
    <property type="entry name" value="SAM-dependent_MTases_sf"/>
</dbReference>
<name>A0A9W9Z306_9CNID</name>
<dbReference type="PANTHER" id="PTHR11579:SF9">
    <property type="entry name" value="PROTEIN-L-ISOASPARTATE O-METHYLTRANSFERASE"/>
    <property type="match status" value="1"/>
</dbReference>
<dbReference type="SUPFAM" id="SSF53335">
    <property type="entry name" value="S-adenosyl-L-methionine-dependent methyltransferases"/>
    <property type="match status" value="1"/>
</dbReference>
<protein>
    <recommendedName>
        <fullName evidence="4">Protein-L-isoaspartate O-methyltransferase</fullName>
    </recommendedName>
</protein>
<evidence type="ECO:0000313" key="3">
    <source>
        <dbReference type="Proteomes" id="UP001163046"/>
    </source>
</evidence>
<dbReference type="Gene3D" id="3.40.50.150">
    <property type="entry name" value="Vaccinia Virus protein VP39"/>
    <property type="match status" value="1"/>
</dbReference>
<proteinExistence type="inferred from homology"/>
<organism evidence="2 3">
    <name type="scientific">Desmophyllum pertusum</name>
    <dbReference type="NCBI Taxonomy" id="174260"/>
    <lineage>
        <taxon>Eukaryota</taxon>
        <taxon>Metazoa</taxon>
        <taxon>Cnidaria</taxon>
        <taxon>Anthozoa</taxon>
        <taxon>Hexacorallia</taxon>
        <taxon>Scleractinia</taxon>
        <taxon>Caryophylliina</taxon>
        <taxon>Caryophylliidae</taxon>
        <taxon>Desmophyllum</taxon>
    </lineage>
</organism>
<dbReference type="GO" id="GO:0005737">
    <property type="term" value="C:cytoplasm"/>
    <property type="evidence" value="ECO:0007669"/>
    <property type="project" value="TreeGrafter"/>
</dbReference>
<evidence type="ECO:0000256" key="1">
    <source>
        <dbReference type="ARBA" id="ARBA00005369"/>
    </source>
</evidence>
<dbReference type="AlphaFoldDB" id="A0A9W9Z306"/>
<comment type="similarity">
    <text evidence="1">Belongs to the methyltransferase superfamily. L-isoaspartyl/D-aspartyl protein methyltransferase family.</text>
</comment>
<dbReference type="CDD" id="cd02440">
    <property type="entry name" value="AdoMet_MTases"/>
    <property type="match status" value="1"/>
</dbReference>
<dbReference type="OrthoDB" id="10257972at2759"/>
<accession>A0A9W9Z306</accession>
<reference evidence="2" key="1">
    <citation type="submission" date="2023-01" db="EMBL/GenBank/DDBJ databases">
        <title>Genome assembly of the deep-sea coral Lophelia pertusa.</title>
        <authorList>
            <person name="Herrera S."/>
            <person name="Cordes E."/>
        </authorList>
    </citation>
    <scope>NUCLEOTIDE SEQUENCE</scope>
    <source>
        <strain evidence="2">USNM1676648</strain>
        <tissue evidence="2">Polyp</tissue>
    </source>
</reference>